<dbReference type="PANTHER" id="PTHR12815:SF47">
    <property type="entry name" value="TRANSLOCATION AND ASSEMBLY MODULE SUBUNIT TAMA"/>
    <property type="match status" value="1"/>
</dbReference>
<keyword evidence="8" id="KW-1185">Reference proteome</keyword>
<dbReference type="Pfam" id="PF01103">
    <property type="entry name" value="Omp85"/>
    <property type="match status" value="1"/>
</dbReference>
<dbReference type="OrthoDB" id="9814535at2"/>
<evidence type="ECO:0000256" key="2">
    <source>
        <dbReference type="ARBA" id="ARBA00022692"/>
    </source>
</evidence>
<dbReference type="EMBL" id="QNUL01000027">
    <property type="protein sequence ID" value="REA57555.1"/>
    <property type="molecule type" value="Genomic_DNA"/>
</dbReference>
<comment type="subcellular location">
    <subcellularLocation>
        <location evidence="1">Membrane</location>
    </subcellularLocation>
</comment>
<evidence type="ECO:0000256" key="4">
    <source>
        <dbReference type="ARBA" id="ARBA00023136"/>
    </source>
</evidence>
<evidence type="ECO:0000259" key="6">
    <source>
        <dbReference type="Pfam" id="PF01103"/>
    </source>
</evidence>
<dbReference type="AlphaFoldDB" id="A0A3D8Y5G6"/>
<keyword evidence="4" id="KW-0472">Membrane</keyword>
<sequence>MYLFLFLLGLSSCARKQQTQLNGYYLGNSYIKGNRAISNTELDALIPQKPNRRLLGLPVFPYVGLYRFGQLFYVKEEKQRKVIEVTQNYQKESRLHQENPAKLEKIQRRYGKKLERAQTRVDKGNFWMRVLGEEPVYYIHGEVEKNAEKMQKYLYNNGFFQSTVTFAPDTIFNRIKVTYHIAENRPTMIRNVEYHITNAFADSLLTANHKDAALLSGKRYDGDAFEEERVRIETLFRNEGYMGFSRQNVTYLVNDTLTNSQTDSAFKQVDVDVKVDMETSGDKRLDRYTFSSVNFEVSPPTGLPDSLFRKTASTFREINYSFSDKKFSTSILDSKIQIRPGDFYSQQKERDTQRLLSLTDQFRFINYGYKLDSTGKGIQATYKAIPLDKYQFSTDLGLNVIQLQGAPGPFANFSYKIRNVFNGLENFEANLRGGIELVPGFLSDNDIYRSEEIGLNTSILFPKLLIPGNYFGRKVAAYNPRTQVGVGFNFVNRPEYSRTNFKTAVTYSWQPNNFTLYNLSLVDLNILNTSRLSPGFSNLLDTLQAQGNNLRYSFLKAFVSDVNFTYVFNNNPIAGPQKNARYFRFSFESGGTSQNLFPGQKKLINNIFKDNDGNLQFYKYIRWNVDFRRYWPVGRQSAFVARVNSGAVHSYGDNKVPPYEKYFFAGGSNSVRAWLPRRLGPGSAPPQLTTSNLLIEAPGQFLLEGNLEWRGHLADFFGAINYAFFIDAGNVWSFSSPNERQNIKAETFLKDIAVGSGFGIRYDLSFFVLRFDFGIKVYDPAIVTVQGSDDDTITRRRGFVLDDFDIRKPFRRSQPNFLNINLGVGYPF</sequence>
<gene>
    <name evidence="7" type="ORF">DSL64_23665</name>
</gene>
<keyword evidence="2" id="KW-0812">Transmembrane</keyword>
<evidence type="ECO:0000256" key="1">
    <source>
        <dbReference type="ARBA" id="ARBA00004370"/>
    </source>
</evidence>
<reference evidence="7 8" key="1">
    <citation type="submission" date="2018-07" db="EMBL/GenBank/DDBJ databases">
        <title>Dyadobacter roseus sp. nov., isolated from rose rhizosphere soil.</title>
        <authorList>
            <person name="Chen L."/>
        </authorList>
    </citation>
    <scope>NUCLEOTIDE SEQUENCE [LARGE SCALE GENOMIC DNA]</scope>
    <source>
        <strain evidence="7 8">RS19</strain>
    </source>
</reference>
<protein>
    <recommendedName>
        <fullName evidence="6">Bacterial surface antigen (D15) domain-containing protein</fullName>
    </recommendedName>
</protein>
<dbReference type="GO" id="GO:0019867">
    <property type="term" value="C:outer membrane"/>
    <property type="evidence" value="ECO:0007669"/>
    <property type="project" value="InterPro"/>
</dbReference>
<evidence type="ECO:0000256" key="3">
    <source>
        <dbReference type="ARBA" id="ARBA00022729"/>
    </source>
</evidence>
<accession>A0A3D8Y5G6</accession>
<keyword evidence="3" id="KW-0732">Signal</keyword>
<dbReference type="InterPro" id="IPR000184">
    <property type="entry name" value="Bac_surfAg_D15"/>
</dbReference>
<dbReference type="Gene3D" id="2.40.160.50">
    <property type="entry name" value="membrane protein fhac: a member of the omp85/tpsb transporter family"/>
    <property type="match status" value="1"/>
</dbReference>
<comment type="caution">
    <text evidence="7">The sequence shown here is derived from an EMBL/GenBank/DDBJ whole genome shotgun (WGS) entry which is preliminary data.</text>
</comment>
<dbReference type="Proteomes" id="UP000256373">
    <property type="component" value="Unassembled WGS sequence"/>
</dbReference>
<evidence type="ECO:0000313" key="7">
    <source>
        <dbReference type="EMBL" id="REA57555.1"/>
    </source>
</evidence>
<evidence type="ECO:0000256" key="5">
    <source>
        <dbReference type="ARBA" id="ARBA00023237"/>
    </source>
</evidence>
<keyword evidence="5" id="KW-0998">Cell outer membrane</keyword>
<dbReference type="PANTHER" id="PTHR12815">
    <property type="entry name" value="SORTING AND ASSEMBLY MACHINERY SAMM50 PROTEIN FAMILY MEMBER"/>
    <property type="match status" value="1"/>
</dbReference>
<evidence type="ECO:0000313" key="8">
    <source>
        <dbReference type="Proteomes" id="UP000256373"/>
    </source>
</evidence>
<organism evidence="7 8">
    <name type="scientific">Dyadobacter luteus</name>
    <dbReference type="NCBI Taxonomy" id="2259619"/>
    <lineage>
        <taxon>Bacteria</taxon>
        <taxon>Pseudomonadati</taxon>
        <taxon>Bacteroidota</taxon>
        <taxon>Cytophagia</taxon>
        <taxon>Cytophagales</taxon>
        <taxon>Spirosomataceae</taxon>
        <taxon>Dyadobacter</taxon>
    </lineage>
</organism>
<proteinExistence type="predicted"/>
<dbReference type="InterPro" id="IPR039910">
    <property type="entry name" value="D15-like"/>
</dbReference>
<name>A0A3D8Y5G6_9BACT</name>
<feature type="domain" description="Bacterial surface antigen (D15)" evidence="6">
    <location>
        <begin position="493"/>
        <end position="779"/>
    </location>
</feature>